<dbReference type="RefSeq" id="XP_033532875.1">
    <property type="nucleotide sequence ID" value="XM_033683154.1"/>
</dbReference>
<feature type="signal peptide" evidence="1">
    <location>
        <begin position="1"/>
        <end position="26"/>
    </location>
</feature>
<reference evidence="4" key="3">
    <citation type="submission" date="2025-04" db="UniProtKB">
        <authorList>
            <consortium name="RefSeq"/>
        </authorList>
    </citation>
    <scope>IDENTIFICATION</scope>
    <source>
        <strain evidence="4">CBS 781.70</strain>
    </source>
</reference>
<evidence type="ECO:0000313" key="4">
    <source>
        <dbReference type="RefSeq" id="XP_033532875.1"/>
    </source>
</evidence>
<accession>A0A6G1FZL9</accession>
<dbReference type="EMBL" id="ML975162">
    <property type="protein sequence ID" value="KAF1811244.1"/>
    <property type="molecule type" value="Genomic_DNA"/>
</dbReference>
<keyword evidence="3" id="KW-1185">Reference proteome</keyword>
<dbReference type="GeneID" id="54423724"/>
<dbReference type="OrthoDB" id="4183412at2759"/>
<reference evidence="4" key="2">
    <citation type="submission" date="2020-04" db="EMBL/GenBank/DDBJ databases">
        <authorList>
            <consortium name="NCBI Genome Project"/>
        </authorList>
    </citation>
    <scope>NUCLEOTIDE SEQUENCE</scope>
    <source>
        <strain evidence="4">CBS 781.70</strain>
    </source>
</reference>
<protein>
    <submittedName>
        <fullName evidence="2 4">Uncharacterized protein</fullName>
    </submittedName>
</protein>
<evidence type="ECO:0000256" key="1">
    <source>
        <dbReference type="SAM" id="SignalP"/>
    </source>
</evidence>
<gene>
    <name evidence="2 4" type="ORF">P152DRAFT_66515</name>
</gene>
<feature type="chain" id="PRO_5044631707" evidence="1">
    <location>
        <begin position="27"/>
        <end position="270"/>
    </location>
</feature>
<proteinExistence type="predicted"/>
<evidence type="ECO:0000313" key="2">
    <source>
        <dbReference type="EMBL" id="KAF1811244.1"/>
    </source>
</evidence>
<dbReference type="AlphaFoldDB" id="A0A6G1FZL9"/>
<name>A0A6G1FZL9_9PEZI</name>
<reference evidence="2 4" key="1">
    <citation type="submission" date="2020-01" db="EMBL/GenBank/DDBJ databases">
        <authorList>
            <consortium name="DOE Joint Genome Institute"/>
            <person name="Haridas S."/>
            <person name="Albert R."/>
            <person name="Binder M."/>
            <person name="Bloem J."/>
            <person name="Labutti K."/>
            <person name="Salamov A."/>
            <person name="Andreopoulos B."/>
            <person name="Baker S.E."/>
            <person name="Barry K."/>
            <person name="Bills G."/>
            <person name="Bluhm B.H."/>
            <person name="Cannon C."/>
            <person name="Castanera R."/>
            <person name="Culley D.E."/>
            <person name="Daum C."/>
            <person name="Ezra D."/>
            <person name="Gonzalez J.B."/>
            <person name="Henrissat B."/>
            <person name="Kuo A."/>
            <person name="Liang C."/>
            <person name="Lipzen A."/>
            <person name="Lutzoni F."/>
            <person name="Magnuson J."/>
            <person name="Mondo S."/>
            <person name="Nolan M."/>
            <person name="Ohm R."/>
            <person name="Pangilinan J."/>
            <person name="Park H.-J."/>
            <person name="Ramirez L."/>
            <person name="Alfaro M."/>
            <person name="Sun H."/>
            <person name="Tritt A."/>
            <person name="Yoshinaga Y."/>
            <person name="Zwiers L.-H."/>
            <person name="Turgeon B.G."/>
            <person name="Goodwin S.B."/>
            <person name="Spatafora J.W."/>
            <person name="Crous P.W."/>
            <person name="Grigoriev I.V."/>
        </authorList>
    </citation>
    <scope>NUCLEOTIDE SEQUENCE</scope>
    <source>
        <strain evidence="2 4">CBS 781.70</strain>
    </source>
</reference>
<organism evidence="2">
    <name type="scientific">Eremomyces bilateralis CBS 781.70</name>
    <dbReference type="NCBI Taxonomy" id="1392243"/>
    <lineage>
        <taxon>Eukaryota</taxon>
        <taxon>Fungi</taxon>
        <taxon>Dikarya</taxon>
        <taxon>Ascomycota</taxon>
        <taxon>Pezizomycotina</taxon>
        <taxon>Dothideomycetes</taxon>
        <taxon>Dothideomycetes incertae sedis</taxon>
        <taxon>Eremomycetales</taxon>
        <taxon>Eremomycetaceae</taxon>
        <taxon>Eremomyces</taxon>
    </lineage>
</organism>
<evidence type="ECO:0000313" key="3">
    <source>
        <dbReference type="Proteomes" id="UP000504638"/>
    </source>
</evidence>
<dbReference type="Proteomes" id="UP000504638">
    <property type="component" value="Unplaced"/>
</dbReference>
<keyword evidence="1" id="KW-0732">Signal</keyword>
<sequence length="270" mass="29674">MRSMSVTRVAVVLLGTLSSLLPLAIANPVLAPRASVPGPPKDPPLPSGDGSGEYNTIWLCGPNDYKVRALLEGGVLAFAAKGWCQASRAMNHYLLDNGKDLNENVANMMEDTPAFKKAVHALAEKEAKDAVDFIGPWVTKTFNSGWKVWHAWNKEKNEAHNLDWYYALGEYSYAVTGVLTNGGTGKVKLEWKAHIFDRYNWDNSGKKQSFGPISVTHKEIGHLHKCGGAREYVVRGSSKEQVVNNYNSKKPLPAVDTSGSSSCWWQPAKE</sequence>